<name>A0A1R3RDF1_ASPC5</name>
<dbReference type="EMBL" id="KV907507">
    <property type="protein sequence ID" value="OOF92508.1"/>
    <property type="molecule type" value="Genomic_DNA"/>
</dbReference>
<dbReference type="InterPro" id="IPR020904">
    <property type="entry name" value="Sc_DH/Rdtase_CS"/>
</dbReference>
<dbReference type="InterPro" id="IPR002347">
    <property type="entry name" value="SDR_fam"/>
</dbReference>
<feature type="transmembrane region" description="Helical" evidence="4">
    <location>
        <begin position="12"/>
        <end position="31"/>
    </location>
</feature>
<evidence type="ECO:0000256" key="3">
    <source>
        <dbReference type="ARBA" id="ARBA00023002"/>
    </source>
</evidence>
<dbReference type="FunFam" id="3.40.50.720:FF:000084">
    <property type="entry name" value="Short-chain dehydrogenase reductase"/>
    <property type="match status" value="1"/>
</dbReference>
<accession>A0A1R3RDF1</accession>
<keyword evidence="3" id="KW-0560">Oxidoreductase</keyword>
<dbReference type="PROSITE" id="PS00061">
    <property type="entry name" value="ADH_SHORT"/>
    <property type="match status" value="1"/>
</dbReference>
<dbReference type="PRINTS" id="PR00080">
    <property type="entry name" value="SDRFAMILY"/>
</dbReference>
<dbReference type="InterPro" id="IPR036291">
    <property type="entry name" value="NAD(P)-bd_dom_sf"/>
</dbReference>
<dbReference type="OMA" id="FHANPGY"/>
<dbReference type="PANTHER" id="PTHR24321:SF8">
    <property type="entry name" value="ESTRADIOL 17-BETA-DEHYDROGENASE 8-RELATED"/>
    <property type="match status" value="1"/>
</dbReference>
<evidence type="ECO:0000256" key="1">
    <source>
        <dbReference type="ARBA" id="ARBA00006484"/>
    </source>
</evidence>
<dbReference type="Proteomes" id="UP000188318">
    <property type="component" value="Unassembled WGS sequence"/>
</dbReference>
<dbReference type="AlphaFoldDB" id="A0A1R3RDF1"/>
<dbReference type="Gene3D" id="3.40.50.720">
    <property type="entry name" value="NAD(P)-binding Rossmann-like Domain"/>
    <property type="match status" value="1"/>
</dbReference>
<dbReference type="PANTHER" id="PTHR24321">
    <property type="entry name" value="DEHYDROGENASES, SHORT CHAIN"/>
    <property type="match status" value="1"/>
</dbReference>
<keyword evidence="6" id="KW-1185">Reference proteome</keyword>
<comment type="similarity">
    <text evidence="1">Belongs to the short-chain dehydrogenases/reductases (SDR) family.</text>
</comment>
<keyword evidence="4" id="KW-0472">Membrane</keyword>
<evidence type="ECO:0008006" key="7">
    <source>
        <dbReference type="Google" id="ProtNLM"/>
    </source>
</evidence>
<gene>
    <name evidence="5" type="ORF">ASPCADRAFT_210396</name>
</gene>
<keyword evidence="4" id="KW-1133">Transmembrane helix</keyword>
<evidence type="ECO:0000256" key="4">
    <source>
        <dbReference type="SAM" id="Phobius"/>
    </source>
</evidence>
<keyword evidence="4" id="KW-0812">Transmembrane</keyword>
<dbReference type="GO" id="GO:0016491">
    <property type="term" value="F:oxidoreductase activity"/>
    <property type="evidence" value="ECO:0007669"/>
    <property type="project" value="UniProtKB-KW"/>
</dbReference>
<dbReference type="SUPFAM" id="SSF51735">
    <property type="entry name" value="NAD(P)-binding Rossmann-fold domains"/>
    <property type="match status" value="1"/>
</dbReference>
<organism evidence="5 6">
    <name type="scientific">Aspergillus carbonarius (strain ITEM 5010)</name>
    <dbReference type="NCBI Taxonomy" id="602072"/>
    <lineage>
        <taxon>Eukaryota</taxon>
        <taxon>Fungi</taxon>
        <taxon>Dikarya</taxon>
        <taxon>Ascomycota</taxon>
        <taxon>Pezizomycotina</taxon>
        <taxon>Eurotiomycetes</taxon>
        <taxon>Eurotiomycetidae</taxon>
        <taxon>Eurotiales</taxon>
        <taxon>Aspergillaceae</taxon>
        <taxon>Aspergillus</taxon>
        <taxon>Aspergillus subgen. Circumdati</taxon>
    </lineage>
</organism>
<dbReference type="PRINTS" id="PR00081">
    <property type="entry name" value="GDHRDH"/>
</dbReference>
<evidence type="ECO:0000313" key="6">
    <source>
        <dbReference type="Proteomes" id="UP000188318"/>
    </source>
</evidence>
<dbReference type="Pfam" id="PF13561">
    <property type="entry name" value="adh_short_C2"/>
    <property type="match status" value="1"/>
</dbReference>
<evidence type="ECO:0000256" key="2">
    <source>
        <dbReference type="ARBA" id="ARBA00022857"/>
    </source>
</evidence>
<proteinExistence type="inferred from homology"/>
<sequence>MASRPTPHADKTYILTGGCSGIGLAILNLLLSQYATVHVLDISSTPPQIPPHLPQQNVHFYPNTDVSSRPSVHNAFMQILTITPTIDGLINNAGIANLPPASGIESDESFDRTMDVNVRGVWNMGTEYLSHILPTPDPSSGLDTDNRGPTEGKGVIVNIASTASLHPSLGFLSYTVSKHAVLGMTRAWAMNFAPRGVRVNCVAPGGTETPLVNGLLDEKEKESYASQVPMGRWARPEEIANAVGFLLGRESSFMTGQVVVVDGGRHL</sequence>
<reference evidence="6" key="1">
    <citation type="journal article" date="2017" name="Genome Biol.">
        <title>Comparative genomics reveals high biological diversity and specific adaptations in the industrially and medically important fungal genus Aspergillus.</title>
        <authorList>
            <person name="de Vries R.P."/>
            <person name="Riley R."/>
            <person name="Wiebenga A."/>
            <person name="Aguilar-Osorio G."/>
            <person name="Amillis S."/>
            <person name="Uchima C.A."/>
            <person name="Anderluh G."/>
            <person name="Asadollahi M."/>
            <person name="Askin M."/>
            <person name="Barry K."/>
            <person name="Battaglia E."/>
            <person name="Bayram O."/>
            <person name="Benocci T."/>
            <person name="Braus-Stromeyer S.A."/>
            <person name="Caldana C."/>
            <person name="Canovas D."/>
            <person name="Cerqueira G.C."/>
            <person name="Chen F."/>
            <person name="Chen W."/>
            <person name="Choi C."/>
            <person name="Clum A."/>
            <person name="Dos Santos R.A."/>
            <person name="Damasio A.R."/>
            <person name="Diallinas G."/>
            <person name="Emri T."/>
            <person name="Fekete E."/>
            <person name="Flipphi M."/>
            <person name="Freyberg S."/>
            <person name="Gallo A."/>
            <person name="Gournas C."/>
            <person name="Habgood R."/>
            <person name="Hainaut M."/>
            <person name="Harispe M.L."/>
            <person name="Henrissat B."/>
            <person name="Hilden K.S."/>
            <person name="Hope R."/>
            <person name="Hossain A."/>
            <person name="Karabika E."/>
            <person name="Karaffa L."/>
            <person name="Karanyi Z."/>
            <person name="Krasevec N."/>
            <person name="Kuo A."/>
            <person name="Kusch H."/>
            <person name="LaButti K."/>
            <person name="Lagendijk E.L."/>
            <person name="Lapidus A."/>
            <person name="Levasseur A."/>
            <person name="Lindquist E."/>
            <person name="Lipzen A."/>
            <person name="Logrieco A.F."/>
            <person name="MacCabe A."/>
            <person name="Maekelae M.R."/>
            <person name="Malavazi I."/>
            <person name="Melin P."/>
            <person name="Meyer V."/>
            <person name="Mielnichuk N."/>
            <person name="Miskei M."/>
            <person name="Molnar A.P."/>
            <person name="Mule G."/>
            <person name="Ngan C.Y."/>
            <person name="Orejas M."/>
            <person name="Orosz E."/>
            <person name="Ouedraogo J.P."/>
            <person name="Overkamp K.M."/>
            <person name="Park H.-S."/>
            <person name="Perrone G."/>
            <person name="Piumi F."/>
            <person name="Punt P.J."/>
            <person name="Ram A.F."/>
            <person name="Ramon A."/>
            <person name="Rauscher S."/>
            <person name="Record E."/>
            <person name="Riano-Pachon D.M."/>
            <person name="Robert V."/>
            <person name="Roehrig J."/>
            <person name="Ruller R."/>
            <person name="Salamov A."/>
            <person name="Salih N.S."/>
            <person name="Samson R.A."/>
            <person name="Sandor E."/>
            <person name="Sanguinetti M."/>
            <person name="Schuetze T."/>
            <person name="Sepcic K."/>
            <person name="Shelest E."/>
            <person name="Sherlock G."/>
            <person name="Sophianopoulou V."/>
            <person name="Squina F.M."/>
            <person name="Sun H."/>
            <person name="Susca A."/>
            <person name="Todd R.B."/>
            <person name="Tsang A."/>
            <person name="Unkles S.E."/>
            <person name="van de Wiele N."/>
            <person name="van Rossen-Uffink D."/>
            <person name="Oliveira J.V."/>
            <person name="Vesth T.C."/>
            <person name="Visser J."/>
            <person name="Yu J.-H."/>
            <person name="Zhou M."/>
            <person name="Andersen M.R."/>
            <person name="Archer D.B."/>
            <person name="Baker S.E."/>
            <person name="Benoit I."/>
            <person name="Brakhage A.A."/>
            <person name="Braus G.H."/>
            <person name="Fischer R."/>
            <person name="Frisvad J.C."/>
            <person name="Goldman G.H."/>
            <person name="Houbraken J."/>
            <person name="Oakley B."/>
            <person name="Pocsi I."/>
            <person name="Scazzocchio C."/>
            <person name="Seiboth B."/>
            <person name="vanKuyk P.A."/>
            <person name="Wortman J."/>
            <person name="Dyer P.S."/>
            <person name="Grigoriev I.V."/>
        </authorList>
    </citation>
    <scope>NUCLEOTIDE SEQUENCE [LARGE SCALE GENOMIC DNA]</scope>
    <source>
        <strain evidence="6">ITEM 5010</strain>
    </source>
</reference>
<dbReference type="CDD" id="cd05233">
    <property type="entry name" value="SDR_c"/>
    <property type="match status" value="1"/>
</dbReference>
<protein>
    <recommendedName>
        <fullName evidence="7">NAD(P)-binding protein</fullName>
    </recommendedName>
</protein>
<evidence type="ECO:0000313" key="5">
    <source>
        <dbReference type="EMBL" id="OOF92508.1"/>
    </source>
</evidence>
<dbReference type="GO" id="GO:0044550">
    <property type="term" value="P:secondary metabolite biosynthetic process"/>
    <property type="evidence" value="ECO:0007669"/>
    <property type="project" value="UniProtKB-ARBA"/>
</dbReference>
<keyword evidence="2" id="KW-0521">NADP</keyword>
<dbReference type="VEuPathDB" id="FungiDB:ASPCADRAFT_210396"/>
<dbReference type="STRING" id="602072.A0A1R3RDF1"/>